<reference evidence="1 2" key="1">
    <citation type="journal article" date="2019" name="Emerg. Microbes Infect.">
        <title>Comprehensive subspecies identification of 175 nontuberculous mycobacteria species based on 7547 genomic profiles.</title>
        <authorList>
            <person name="Matsumoto Y."/>
            <person name="Kinjo T."/>
            <person name="Motooka D."/>
            <person name="Nabeya D."/>
            <person name="Jung N."/>
            <person name="Uechi K."/>
            <person name="Horii T."/>
            <person name="Iida T."/>
            <person name="Fujita J."/>
            <person name="Nakamura S."/>
        </authorList>
    </citation>
    <scope>NUCLEOTIDE SEQUENCE [LARGE SCALE GENOMIC DNA]</scope>
    <source>
        <strain evidence="1 2">JCM 14233</strain>
    </source>
</reference>
<gene>
    <name evidence="1" type="ORF">MSHI_27890</name>
</gene>
<dbReference type="Proteomes" id="UP000467236">
    <property type="component" value="Chromosome"/>
</dbReference>
<evidence type="ECO:0000313" key="1">
    <source>
        <dbReference type="EMBL" id="BBX74883.1"/>
    </source>
</evidence>
<organism evidence="1 2">
    <name type="scientific">Mycobacterium shinjukuense</name>
    <dbReference type="NCBI Taxonomy" id="398694"/>
    <lineage>
        <taxon>Bacteria</taxon>
        <taxon>Bacillati</taxon>
        <taxon>Actinomycetota</taxon>
        <taxon>Actinomycetes</taxon>
        <taxon>Mycobacteriales</taxon>
        <taxon>Mycobacteriaceae</taxon>
        <taxon>Mycobacterium</taxon>
    </lineage>
</organism>
<proteinExistence type="predicted"/>
<dbReference type="AlphaFoldDB" id="A0A7I7MTU2"/>
<protein>
    <submittedName>
        <fullName evidence="1">Uncharacterized protein</fullName>
    </submittedName>
</protein>
<dbReference type="KEGG" id="mshj:MSHI_27890"/>
<name>A0A7I7MTU2_9MYCO</name>
<dbReference type="EMBL" id="AP022575">
    <property type="protein sequence ID" value="BBX74883.1"/>
    <property type="molecule type" value="Genomic_DNA"/>
</dbReference>
<keyword evidence="2" id="KW-1185">Reference proteome</keyword>
<dbReference type="RefSeq" id="WP_083052159.1">
    <property type="nucleotide sequence ID" value="NZ_AP022575.1"/>
</dbReference>
<sequence length="95" mass="10909">MFTWVTSKSTDCSRELLQSSEFRHPCAHRLLSDHSYRTGRYQRRFLAALDTRMIDVGLVTDEQRPSIWTLRVDAVAKAPKAPGQDGFRRIAFGKP</sequence>
<evidence type="ECO:0000313" key="2">
    <source>
        <dbReference type="Proteomes" id="UP000467236"/>
    </source>
</evidence>
<accession>A0A7I7MTU2</accession>